<dbReference type="SMART" id="SM00235">
    <property type="entry name" value="ZnMc"/>
    <property type="match status" value="1"/>
</dbReference>
<proteinExistence type="predicted"/>
<dbReference type="GO" id="GO:0008270">
    <property type="term" value="F:zinc ion binding"/>
    <property type="evidence" value="ECO:0007669"/>
    <property type="project" value="InterPro"/>
</dbReference>
<dbReference type="PANTHER" id="PTHR10127:SF850">
    <property type="entry name" value="METALLOENDOPEPTIDASE"/>
    <property type="match status" value="1"/>
</dbReference>
<dbReference type="InterPro" id="IPR006026">
    <property type="entry name" value="Peptidase_Metallo"/>
</dbReference>
<dbReference type="InterPro" id="IPR024079">
    <property type="entry name" value="MetalloPept_cat_dom_sf"/>
</dbReference>
<sequence length="571" mass="63414">MFEDLHVKPLQRACYSTVAHSFFSTKRNHAERPATGVPDKANPKHSVMSDGLWGFPIKGGQIPITYKFFNQLGSVGQKEAVKAAMAEWERYANVVFKEAEPNTSSDLRIAFNVNEGSWSVVGKKARDIPDNTATMNLGWLPALTSQQTKEDIGTILHELGHALGMLHEHQSPARGGTINLKLDAVYSHFTPLLQNDQHLVLTQVIDKYNADDVDAFSRLDSKSIMMYPMDRTHNEENINVPYNPDLSEIDRAFIMLTYPGREDTGLDMSLKQALQIAAVPANGAKEIQALVAAGQNIHALVAAAPTENISNLVVEANKIVDLLAAANKKIEELDDEKTAKLTHQRMNFTSEHFQNPANTAVILDLTKKIEALTSQAFEAARYQFFAYNKKAMASYRVNKCVLNSIDRLIGPSQGIIFDKLGAVVQHPVFKDVLNIIVNKVLAKHGIPSNTKVYNPDMTGEDVLGGVRSLLMNHAVKEKVVEVQMASVIIGDVHKIVVDVEKLPGKILDFLRNKAAQPTVDLLKQPSWMRCTVKNATEFSIVLLNSHFEQGAYHAFPLNIRSCWHSIPCLFY</sequence>
<keyword evidence="3" id="KW-1185">Reference proteome</keyword>
<dbReference type="InterPro" id="IPR001506">
    <property type="entry name" value="Peptidase_M12A"/>
</dbReference>
<feature type="domain" description="Peptidase metallopeptidase" evidence="1">
    <location>
        <begin position="49"/>
        <end position="207"/>
    </location>
</feature>
<dbReference type="STRING" id="946122.A0A0C2ST17"/>
<dbReference type="EMBL" id="KN818236">
    <property type="protein sequence ID" value="KIL66490.1"/>
    <property type="molecule type" value="Genomic_DNA"/>
</dbReference>
<reference evidence="2 3" key="1">
    <citation type="submission" date="2014-04" db="EMBL/GenBank/DDBJ databases">
        <title>Evolutionary Origins and Diversification of the Mycorrhizal Mutualists.</title>
        <authorList>
            <consortium name="DOE Joint Genome Institute"/>
            <consortium name="Mycorrhizal Genomics Consortium"/>
            <person name="Kohler A."/>
            <person name="Kuo A."/>
            <person name="Nagy L.G."/>
            <person name="Floudas D."/>
            <person name="Copeland A."/>
            <person name="Barry K.W."/>
            <person name="Cichocki N."/>
            <person name="Veneault-Fourrey C."/>
            <person name="LaButti K."/>
            <person name="Lindquist E.A."/>
            <person name="Lipzen A."/>
            <person name="Lundell T."/>
            <person name="Morin E."/>
            <person name="Murat C."/>
            <person name="Riley R."/>
            <person name="Ohm R."/>
            <person name="Sun H."/>
            <person name="Tunlid A."/>
            <person name="Henrissat B."/>
            <person name="Grigoriev I.V."/>
            <person name="Hibbett D.S."/>
            <person name="Martin F."/>
        </authorList>
    </citation>
    <scope>NUCLEOTIDE SEQUENCE [LARGE SCALE GENOMIC DNA]</scope>
    <source>
        <strain evidence="2 3">Koide BX008</strain>
    </source>
</reference>
<evidence type="ECO:0000259" key="1">
    <source>
        <dbReference type="SMART" id="SM00235"/>
    </source>
</evidence>
<dbReference type="OrthoDB" id="5945790at2759"/>
<accession>A0A0C2ST17</accession>
<protein>
    <recommendedName>
        <fullName evidence="1">Peptidase metallopeptidase domain-containing protein</fullName>
    </recommendedName>
</protein>
<name>A0A0C2ST17_AMAMK</name>
<dbReference type="AlphaFoldDB" id="A0A0C2ST17"/>
<dbReference type="Gene3D" id="3.40.390.10">
    <property type="entry name" value="Collagenase (Catalytic Domain)"/>
    <property type="match status" value="1"/>
</dbReference>
<gene>
    <name evidence="2" type="ORF">M378DRAFT_391659</name>
</gene>
<evidence type="ECO:0000313" key="2">
    <source>
        <dbReference type="EMBL" id="KIL66490.1"/>
    </source>
</evidence>
<dbReference type="Pfam" id="PF01400">
    <property type="entry name" value="Astacin"/>
    <property type="match status" value="1"/>
</dbReference>
<dbReference type="GO" id="GO:0004222">
    <property type="term" value="F:metalloendopeptidase activity"/>
    <property type="evidence" value="ECO:0007669"/>
    <property type="project" value="InterPro"/>
</dbReference>
<dbReference type="GO" id="GO:0006508">
    <property type="term" value="P:proteolysis"/>
    <property type="evidence" value="ECO:0007669"/>
    <property type="project" value="InterPro"/>
</dbReference>
<dbReference type="HOGENOM" id="CLU_477311_0_0_1"/>
<dbReference type="InParanoid" id="A0A0C2ST17"/>
<organism evidence="2 3">
    <name type="scientific">Amanita muscaria (strain Koide BX008)</name>
    <dbReference type="NCBI Taxonomy" id="946122"/>
    <lineage>
        <taxon>Eukaryota</taxon>
        <taxon>Fungi</taxon>
        <taxon>Dikarya</taxon>
        <taxon>Basidiomycota</taxon>
        <taxon>Agaricomycotina</taxon>
        <taxon>Agaricomycetes</taxon>
        <taxon>Agaricomycetidae</taxon>
        <taxon>Agaricales</taxon>
        <taxon>Pluteineae</taxon>
        <taxon>Amanitaceae</taxon>
        <taxon>Amanita</taxon>
    </lineage>
</organism>
<evidence type="ECO:0000313" key="3">
    <source>
        <dbReference type="Proteomes" id="UP000054549"/>
    </source>
</evidence>
<dbReference type="PANTHER" id="PTHR10127">
    <property type="entry name" value="DISCOIDIN, CUB, EGF, LAMININ , AND ZINC METALLOPROTEASE DOMAIN CONTAINING"/>
    <property type="match status" value="1"/>
</dbReference>
<dbReference type="SUPFAM" id="SSF55486">
    <property type="entry name" value="Metalloproteases ('zincins'), catalytic domain"/>
    <property type="match status" value="1"/>
</dbReference>
<dbReference type="Proteomes" id="UP000054549">
    <property type="component" value="Unassembled WGS sequence"/>
</dbReference>